<evidence type="ECO:0000256" key="4">
    <source>
        <dbReference type="ARBA" id="ARBA00023157"/>
    </source>
</evidence>
<feature type="region of interest" description="Disordered" evidence="6">
    <location>
        <begin position="373"/>
        <end position="392"/>
    </location>
</feature>
<protein>
    <submittedName>
        <fullName evidence="10">Uncharacterized protein</fullName>
    </submittedName>
</protein>
<evidence type="ECO:0000259" key="8">
    <source>
        <dbReference type="PROSITE" id="PS50026"/>
    </source>
</evidence>
<keyword evidence="4 5" id="KW-1015">Disulfide bond</keyword>
<dbReference type="GO" id="GO:0070492">
    <property type="term" value="F:oligosaccharide binding"/>
    <property type="evidence" value="ECO:0007669"/>
    <property type="project" value="TreeGrafter"/>
</dbReference>
<comment type="caution">
    <text evidence="5">Lacks conserved residue(s) required for the propagation of feature annotation.</text>
</comment>
<feature type="signal peptide" evidence="7">
    <location>
        <begin position="1"/>
        <end position="18"/>
    </location>
</feature>
<evidence type="ECO:0000256" key="5">
    <source>
        <dbReference type="PROSITE-ProRule" id="PRU00076"/>
    </source>
</evidence>
<reference evidence="10" key="1">
    <citation type="submission" date="2023-01" db="EMBL/GenBank/DDBJ databases">
        <title>Genome assembly of the deep-sea coral Lophelia pertusa.</title>
        <authorList>
            <person name="Herrera S."/>
            <person name="Cordes E."/>
        </authorList>
    </citation>
    <scope>NUCLEOTIDE SEQUENCE</scope>
    <source>
        <strain evidence="10">USNM1676648</strain>
        <tissue evidence="10">Polyp</tissue>
    </source>
</reference>
<dbReference type="PANTHER" id="PTHR16146">
    <property type="entry name" value="INTELECTIN"/>
    <property type="match status" value="1"/>
</dbReference>
<dbReference type="Pfam" id="PF00147">
    <property type="entry name" value="Fibrinogen_C"/>
    <property type="match status" value="1"/>
</dbReference>
<dbReference type="InterPro" id="IPR000742">
    <property type="entry name" value="EGF"/>
</dbReference>
<dbReference type="PROSITE" id="PS50948">
    <property type="entry name" value="PAN"/>
    <property type="match status" value="1"/>
</dbReference>
<dbReference type="OrthoDB" id="5945518at2759"/>
<keyword evidence="2" id="KW-0430">Lectin</keyword>
<evidence type="ECO:0000259" key="9">
    <source>
        <dbReference type="PROSITE" id="PS50948"/>
    </source>
</evidence>
<dbReference type="InterPro" id="IPR036056">
    <property type="entry name" value="Fibrinogen-like_C"/>
</dbReference>
<keyword evidence="1" id="KW-0479">Metal-binding</keyword>
<dbReference type="PROSITE" id="PS00022">
    <property type="entry name" value="EGF_1"/>
    <property type="match status" value="1"/>
</dbReference>
<dbReference type="Proteomes" id="UP001163046">
    <property type="component" value="Unassembled WGS sequence"/>
</dbReference>
<dbReference type="InterPro" id="IPR003609">
    <property type="entry name" value="Pan_app"/>
</dbReference>
<evidence type="ECO:0000256" key="1">
    <source>
        <dbReference type="ARBA" id="ARBA00022723"/>
    </source>
</evidence>
<gene>
    <name evidence="10" type="ORF">OS493_020752</name>
</gene>
<dbReference type="InterPro" id="IPR002181">
    <property type="entry name" value="Fibrinogen_a/b/g_C_dom"/>
</dbReference>
<dbReference type="SUPFAM" id="SSF56496">
    <property type="entry name" value="Fibrinogen C-terminal domain-like"/>
    <property type="match status" value="1"/>
</dbReference>
<evidence type="ECO:0000256" key="3">
    <source>
        <dbReference type="ARBA" id="ARBA00022837"/>
    </source>
</evidence>
<dbReference type="PANTHER" id="PTHR16146:SF42">
    <property type="entry name" value="APPLE DOMAIN-CONTAINING PROTEIN"/>
    <property type="match status" value="1"/>
</dbReference>
<evidence type="ECO:0000313" key="10">
    <source>
        <dbReference type="EMBL" id="KAJ7358913.1"/>
    </source>
</evidence>
<accession>A0A9W9YMT0</accession>
<feature type="chain" id="PRO_5040827965" evidence="7">
    <location>
        <begin position="19"/>
        <end position="392"/>
    </location>
</feature>
<dbReference type="PROSITE" id="PS50026">
    <property type="entry name" value="EGF_3"/>
    <property type="match status" value="1"/>
</dbReference>
<keyword evidence="5" id="KW-0245">EGF-like domain</keyword>
<feature type="disulfide bond" evidence="5">
    <location>
        <begin position="140"/>
        <end position="150"/>
    </location>
</feature>
<name>A0A9W9YMT0_9CNID</name>
<evidence type="ECO:0000313" key="11">
    <source>
        <dbReference type="Proteomes" id="UP001163046"/>
    </source>
</evidence>
<keyword evidence="11" id="KW-1185">Reference proteome</keyword>
<dbReference type="SMART" id="SM00473">
    <property type="entry name" value="PAN_AP"/>
    <property type="match status" value="1"/>
</dbReference>
<dbReference type="GO" id="GO:0046872">
    <property type="term" value="F:metal ion binding"/>
    <property type="evidence" value="ECO:0007669"/>
    <property type="project" value="UniProtKB-KW"/>
</dbReference>
<organism evidence="10 11">
    <name type="scientific">Desmophyllum pertusum</name>
    <dbReference type="NCBI Taxonomy" id="174260"/>
    <lineage>
        <taxon>Eukaryota</taxon>
        <taxon>Metazoa</taxon>
        <taxon>Cnidaria</taxon>
        <taxon>Anthozoa</taxon>
        <taxon>Hexacorallia</taxon>
        <taxon>Scleractinia</taxon>
        <taxon>Caryophylliina</taxon>
        <taxon>Caryophylliidae</taxon>
        <taxon>Desmophyllum</taxon>
    </lineage>
</organism>
<evidence type="ECO:0000256" key="7">
    <source>
        <dbReference type="SAM" id="SignalP"/>
    </source>
</evidence>
<dbReference type="CDD" id="cd00054">
    <property type="entry name" value="EGF_CA"/>
    <property type="match status" value="1"/>
</dbReference>
<feature type="disulfide bond" evidence="5">
    <location>
        <begin position="161"/>
        <end position="170"/>
    </location>
</feature>
<dbReference type="Gene3D" id="2.10.25.10">
    <property type="entry name" value="Laminin"/>
    <property type="match status" value="1"/>
</dbReference>
<dbReference type="SUPFAM" id="SSF57414">
    <property type="entry name" value="Hairpin loop containing domain-like"/>
    <property type="match status" value="1"/>
</dbReference>
<sequence length="392" mass="45182">MNATNFLVNVCLLQMVLCSTILFADPEVCQNFRFVLDKDVVNDHALDGHVFQRHTVKTAAQCHMMCRDDCLCVSMNYLLNVKENNCELNDVGQKKKPDALKVKPGAQYYDLVRSYTVEGERQYVPGKDRCVNRCCEPNPCFHGEECQEICDPNDVRFNCTCSANYTGQRCEHRCYRSCKEVFKTGVTQSGRYIICDEQSEPFHVYCDIESESDYVWTLIQSFSFAQNFLFDDKPFGDNYPVGEDLPEVDWTKYRLSFPRMKYLATQSTHLRATCNFATDGLLYTDYARAKLKNHFIFSIFDKQCRFYEHINIRGIQCSGCTALTAQRDGSHWYINSYSGIRYGCQFNGRPGNGRSEYNFGRYFTGNVNPDHRCSSSPSSTTEHWFGSKKSLD</sequence>
<keyword evidence="7" id="KW-0732">Signal</keyword>
<evidence type="ECO:0000256" key="6">
    <source>
        <dbReference type="SAM" id="MobiDB-lite"/>
    </source>
</evidence>
<dbReference type="GO" id="GO:0005615">
    <property type="term" value="C:extracellular space"/>
    <property type="evidence" value="ECO:0007669"/>
    <property type="project" value="TreeGrafter"/>
</dbReference>
<comment type="caution">
    <text evidence="10">The sequence shown here is derived from an EMBL/GenBank/DDBJ whole genome shotgun (WGS) entry which is preliminary data.</text>
</comment>
<evidence type="ECO:0000256" key="2">
    <source>
        <dbReference type="ARBA" id="ARBA00022734"/>
    </source>
</evidence>
<dbReference type="EMBL" id="MU827314">
    <property type="protein sequence ID" value="KAJ7358913.1"/>
    <property type="molecule type" value="Genomic_DNA"/>
</dbReference>
<dbReference type="InterPro" id="IPR014716">
    <property type="entry name" value="Fibrinogen_a/b/g_C_1"/>
</dbReference>
<dbReference type="Gene3D" id="3.90.215.10">
    <property type="entry name" value="Gamma Fibrinogen, chain A, domain 1"/>
    <property type="match status" value="1"/>
</dbReference>
<feature type="domain" description="Apple" evidence="9">
    <location>
        <begin position="29"/>
        <end position="113"/>
    </location>
</feature>
<dbReference type="AlphaFoldDB" id="A0A9W9YMT0"/>
<proteinExistence type="predicted"/>
<dbReference type="Pfam" id="PF00024">
    <property type="entry name" value="PAN_1"/>
    <property type="match status" value="1"/>
</dbReference>
<feature type="domain" description="EGF-like" evidence="8">
    <location>
        <begin position="136"/>
        <end position="171"/>
    </location>
</feature>
<keyword evidence="3" id="KW-0106">Calcium</keyword>